<dbReference type="CDD" id="cd07377">
    <property type="entry name" value="WHTH_GntR"/>
    <property type="match status" value="1"/>
</dbReference>
<keyword evidence="3" id="KW-0805">Transcription regulation</keyword>
<dbReference type="InterPro" id="IPR000524">
    <property type="entry name" value="Tscrpt_reg_HTH_GntR"/>
</dbReference>
<keyword evidence="4" id="KW-0238">DNA-binding</keyword>
<evidence type="ECO:0000256" key="5">
    <source>
        <dbReference type="ARBA" id="ARBA00023163"/>
    </source>
</evidence>
<comment type="similarity">
    <text evidence="1">In the C-terminal section; belongs to the class-I pyridoxal-phosphate-dependent aminotransferase family.</text>
</comment>
<dbReference type="SMART" id="SM00345">
    <property type="entry name" value="HTH_GNTR"/>
    <property type="match status" value="1"/>
</dbReference>
<keyword evidence="8" id="KW-1185">Reference proteome</keyword>
<dbReference type="GO" id="GO:0008483">
    <property type="term" value="F:transaminase activity"/>
    <property type="evidence" value="ECO:0007669"/>
    <property type="project" value="UniProtKB-KW"/>
</dbReference>
<dbReference type="InterPro" id="IPR004839">
    <property type="entry name" value="Aminotransferase_I/II_large"/>
</dbReference>
<dbReference type="SUPFAM" id="SSF46785">
    <property type="entry name" value="Winged helix' DNA-binding domain"/>
    <property type="match status" value="1"/>
</dbReference>
<evidence type="ECO:0000259" key="6">
    <source>
        <dbReference type="PROSITE" id="PS50949"/>
    </source>
</evidence>
<comment type="caution">
    <text evidence="7">The sequence shown here is derived from an EMBL/GenBank/DDBJ whole genome shotgun (WGS) entry which is preliminary data.</text>
</comment>
<dbReference type="PROSITE" id="PS50949">
    <property type="entry name" value="HTH_GNTR"/>
    <property type="match status" value="1"/>
</dbReference>
<protein>
    <submittedName>
        <fullName evidence="7">GntR family transcriptional regulator/MocR family aminotransferase</fullName>
    </submittedName>
</protein>
<organism evidence="7 8">
    <name type="scientific">Longibaculum muris</name>
    <dbReference type="NCBI Taxonomy" id="1796628"/>
    <lineage>
        <taxon>Bacteria</taxon>
        <taxon>Bacillati</taxon>
        <taxon>Bacillota</taxon>
        <taxon>Erysipelotrichia</taxon>
        <taxon>Erysipelotrichales</taxon>
        <taxon>Coprobacillaceae</taxon>
        <taxon>Longibaculum</taxon>
    </lineage>
</organism>
<dbReference type="InterPro" id="IPR015424">
    <property type="entry name" value="PyrdxlP-dep_Trfase"/>
</dbReference>
<feature type="domain" description="HTH gntR-type" evidence="6">
    <location>
        <begin position="12"/>
        <end position="80"/>
    </location>
</feature>
<evidence type="ECO:0000256" key="1">
    <source>
        <dbReference type="ARBA" id="ARBA00005384"/>
    </source>
</evidence>
<keyword evidence="7" id="KW-0808">Transferase</keyword>
<dbReference type="PANTHER" id="PTHR46577">
    <property type="entry name" value="HTH-TYPE TRANSCRIPTIONAL REGULATORY PROTEIN GABR"/>
    <property type="match status" value="1"/>
</dbReference>
<evidence type="ECO:0000256" key="4">
    <source>
        <dbReference type="ARBA" id="ARBA00023125"/>
    </source>
</evidence>
<dbReference type="Gene3D" id="3.40.640.10">
    <property type="entry name" value="Type I PLP-dependent aspartate aminotransferase-like (Major domain)"/>
    <property type="match status" value="1"/>
</dbReference>
<evidence type="ECO:0000313" key="8">
    <source>
        <dbReference type="Proteomes" id="UP000295515"/>
    </source>
</evidence>
<evidence type="ECO:0000256" key="3">
    <source>
        <dbReference type="ARBA" id="ARBA00023015"/>
    </source>
</evidence>
<dbReference type="CDD" id="cd00609">
    <property type="entry name" value="AAT_like"/>
    <property type="match status" value="1"/>
</dbReference>
<dbReference type="InterPro" id="IPR051446">
    <property type="entry name" value="HTH_trans_reg/aminotransferase"/>
</dbReference>
<accession>A0A4R3YJT3</accession>
<dbReference type="Pfam" id="PF00155">
    <property type="entry name" value="Aminotran_1_2"/>
    <property type="match status" value="1"/>
</dbReference>
<gene>
    <name evidence="7" type="ORF">EDD60_13817</name>
</gene>
<keyword evidence="5" id="KW-0804">Transcription</keyword>
<dbReference type="Proteomes" id="UP000295515">
    <property type="component" value="Unassembled WGS sequence"/>
</dbReference>
<dbReference type="RefSeq" id="WP_066444263.1">
    <property type="nucleotide sequence ID" value="NZ_JANKBF010000032.1"/>
</dbReference>
<dbReference type="Gene3D" id="1.10.10.10">
    <property type="entry name" value="Winged helix-like DNA-binding domain superfamily/Winged helix DNA-binding domain"/>
    <property type="match status" value="1"/>
</dbReference>
<keyword evidence="7" id="KW-0032">Aminotransferase</keyword>
<dbReference type="InterPro" id="IPR015421">
    <property type="entry name" value="PyrdxlP-dep_Trfase_major"/>
</dbReference>
<dbReference type="AlphaFoldDB" id="A0A4R3YJT3"/>
<keyword evidence="2" id="KW-0663">Pyridoxal phosphate</keyword>
<dbReference type="InterPro" id="IPR036390">
    <property type="entry name" value="WH_DNA-bd_sf"/>
</dbReference>
<dbReference type="EMBL" id="SMCQ01000038">
    <property type="protein sequence ID" value="TCV90983.1"/>
    <property type="molecule type" value="Genomic_DNA"/>
</dbReference>
<dbReference type="GO" id="GO:0003677">
    <property type="term" value="F:DNA binding"/>
    <property type="evidence" value="ECO:0007669"/>
    <property type="project" value="UniProtKB-KW"/>
</dbReference>
<dbReference type="SUPFAM" id="SSF53383">
    <property type="entry name" value="PLP-dependent transferases"/>
    <property type="match status" value="1"/>
</dbReference>
<dbReference type="PANTHER" id="PTHR46577:SF1">
    <property type="entry name" value="HTH-TYPE TRANSCRIPTIONAL REGULATORY PROTEIN GABR"/>
    <property type="match status" value="1"/>
</dbReference>
<dbReference type="Pfam" id="PF00392">
    <property type="entry name" value="GntR"/>
    <property type="match status" value="1"/>
</dbReference>
<proteinExistence type="inferred from homology"/>
<evidence type="ECO:0000313" key="7">
    <source>
        <dbReference type="EMBL" id="TCV90983.1"/>
    </source>
</evidence>
<dbReference type="GO" id="GO:0003700">
    <property type="term" value="F:DNA-binding transcription factor activity"/>
    <property type="evidence" value="ECO:0007669"/>
    <property type="project" value="InterPro"/>
</dbReference>
<dbReference type="GeneID" id="98916870"/>
<sequence>MLTYALENTLDIPMYEYLYQCIKNDIIHQKLKPHEKLPSKRAFAKNQNMSLITIENAYNQLLIEGYIYSIEKKGYFVSVVDYPTPPNTTPIIIQQVEKKEYLIDLKNNSVSPIHFPFSTWSKLTRQVLSSQDEALLKRSPQQGCDILREAIAKHLYAFSGMNVSPSQIVIGAGTEYLYNLVIQLLGRDQIYALENPGHHSISKVYQLNQIQYQYISLDQYGLCVDELLKSHAHIVHISPAHHYPTGITMPIQRRMELLNWANNHQGYIIEDDYDSEFRLRGKPISTLFQTDQNERVIYMNTFSKTLSPSFRISYMILPSHLVQLYQQKLGFYACSVSSFEQIILAYYMNQGYFEKHINRMRNLYKSIRDEFLASLSQSEIASIIKITEENAGLHFLLHFPPYFSDQDVIEKANHIGLHIATLSQFYSEPYDSHTLVINYSGLSKQDIPLAVELLTKLFTKQK</sequence>
<evidence type="ECO:0000256" key="2">
    <source>
        <dbReference type="ARBA" id="ARBA00022898"/>
    </source>
</evidence>
<dbReference type="InterPro" id="IPR036388">
    <property type="entry name" value="WH-like_DNA-bd_sf"/>
</dbReference>
<name>A0A4R3YJT3_9FIRM</name>
<reference evidence="7 8" key="1">
    <citation type="submission" date="2019-03" db="EMBL/GenBank/DDBJ databases">
        <title>Genomic Encyclopedia of Type Strains, Phase IV (KMG-IV): sequencing the most valuable type-strain genomes for metagenomic binning, comparative biology and taxonomic classification.</title>
        <authorList>
            <person name="Goeker M."/>
        </authorList>
    </citation>
    <scope>NUCLEOTIDE SEQUENCE [LARGE SCALE GENOMIC DNA]</scope>
    <source>
        <strain evidence="7 8">DSM 29487</strain>
    </source>
</reference>
<dbReference type="GO" id="GO:0030170">
    <property type="term" value="F:pyridoxal phosphate binding"/>
    <property type="evidence" value="ECO:0007669"/>
    <property type="project" value="InterPro"/>
</dbReference>